<accession>W0V0C7</accession>
<name>W0V0C7_9BURK</name>
<sequence>MNYPNVAGNFSTRSQPEMDPNTAPPQGAEDILWAMAQGRALTKLQTFSSMAKRLNDQQ</sequence>
<dbReference type="KEGG" id="jag:GJA_1646"/>
<proteinExistence type="predicted"/>
<dbReference type="PATRIC" id="fig|1349767.4.peg.3326"/>
<evidence type="ECO:0000313" key="2">
    <source>
        <dbReference type="EMBL" id="CDG82284.1"/>
    </source>
</evidence>
<keyword evidence="3" id="KW-1185">Reference proteome</keyword>
<dbReference type="OrthoDB" id="8724150at2"/>
<reference evidence="2 3" key="1">
    <citation type="journal article" date="2015" name="Genome Announc.">
        <title>Genome Sequence of Mushroom Soft-Rot Pathogen Janthinobacterium agaricidamnosum.</title>
        <authorList>
            <person name="Graupner K."/>
            <person name="Lackner G."/>
            <person name="Hertweck C."/>
        </authorList>
    </citation>
    <scope>NUCLEOTIDE SEQUENCE [LARGE SCALE GENOMIC DNA]</scope>
    <source>
        <strain evidence="3">NBRC 102515 / DSM 9628</strain>
    </source>
</reference>
<evidence type="ECO:0000256" key="1">
    <source>
        <dbReference type="SAM" id="MobiDB-lite"/>
    </source>
</evidence>
<protein>
    <submittedName>
        <fullName evidence="2">Uncharacterized protein</fullName>
    </submittedName>
</protein>
<dbReference type="STRING" id="1349767.GJA_1646"/>
<dbReference type="EMBL" id="HG322949">
    <property type="protein sequence ID" value="CDG82284.1"/>
    <property type="molecule type" value="Genomic_DNA"/>
</dbReference>
<feature type="region of interest" description="Disordered" evidence="1">
    <location>
        <begin position="1"/>
        <end position="27"/>
    </location>
</feature>
<gene>
    <name evidence="2" type="ORF">GJA_1646</name>
</gene>
<dbReference type="AlphaFoldDB" id="W0V0C7"/>
<dbReference type="Proteomes" id="UP000027604">
    <property type="component" value="Chromosome I"/>
</dbReference>
<organism evidence="2 3">
    <name type="scientific">Janthinobacterium agaricidamnosum NBRC 102515 = DSM 9628</name>
    <dbReference type="NCBI Taxonomy" id="1349767"/>
    <lineage>
        <taxon>Bacteria</taxon>
        <taxon>Pseudomonadati</taxon>
        <taxon>Pseudomonadota</taxon>
        <taxon>Betaproteobacteria</taxon>
        <taxon>Burkholderiales</taxon>
        <taxon>Oxalobacteraceae</taxon>
        <taxon>Janthinobacterium</taxon>
    </lineage>
</organism>
<dbReference type="RefSeq" id="WP_156484097.1">
    <property type="nucleotide sequence ID" value="NZ_BCTH01000008.1"/>
</dbReference>
<dbReference type="HOGENOM" id="CLU_2973370_0_0_4"/>
<evidence type="ECO:0000313" key="3">
    <source>
        <dbReference type="Proteomes" id="UP000027604"/>
    </source>
</evidence>